<gene>
    <name evidence="2" type="ORF">KLMA_60049</name>
</gene>
<evidence type="ECO:0000259" key="1">
    <source>
        <dbReference type="Pfam" id="PF19225"/>
    </source>
</evidence>
<feature type="domain" description="Spo16 protein N-terminal" evidence="1">
    <location>
        <begin position="18"/>
        <end position="117"/>
    </location>
</feature>
<reference evidence="2 3" key="1">
    <citation type="journal article" date="2015" name="Biotechnol. Biofuels">
        <title>Genetic basis of the highly efficient yeast Kluyveromyces marxianus: complete genome sequence and transcriptome analyses.</title>
        <authorList>
            <person name="Lertwattanasakul N."/>
            <person name="Kosaka T."/>
            <person name="Hosoyama A."/>
            <person name="Suzuki Y."/>
            <person name="Rodrussamee N."/>
            <person name="Matsutani M."/>
            <person name="Murata M."/>
            <person name="Fujimoto N."/>
            <person name="Suprayogi"/>
            <person name="Tsuchikane K."/>
            <person name="Limtong S."/>
            <person name="Fujita N."/>
            <person name="Yamada M."/>
        </authorList>
    </citation>
    <scope>NUCLEOTIDE SEQUENCE [LARGE SCALE GENOMIC DNA]</scope>
    <source>
        <strain evidence="3">DMKU3-1042 / BCC 29191 / NBRC 104275</strain>
    </source>
</reference>
<dbReference type="EMBL" id="AP012218">
    <property type="protein sequence ID" value="BAO41340.1"/>
    <property type="molecule type" value="Genomic_DNA"/>
</dbReference>
<evidence type="ECO:0000313" key="3">
    <source>
        <dbReference type="Proteomes" id="UP000065495"/>
    </source>
</evidence>
<dbReference type="VEuPathDB" id="FungiDB:KLMA_60049"/>
<dbReference type="GO" id="GO:0007130">
    <property type="term" value="P:synaptonemal complex assembly"/>
    <property type="evidence" value="ECO:0007669"/>
    <property type="project" value="InterPro"/>
</dbReference>
<dbReference type="Pfam" id="PF19225">
    <property type="entry name" value="Spo16_N"/>
    <property type="match status" value="1"/>
</dbReference>
<evidence type="ECO:0000313" key="2">
    <source>
        <dbReference type="EMBL" id="BAO41340.1"/>
    </source>
</evidence>
<protein>
    <recommendedName>
        <fullName evidence="1">Spo16 protein N-terminal domain-containing protein</fullName>
    </recommendedName>
</protein>
<dbReference type="Proteomes" id="UP000065495">
    <property type="component" value="Chromosome 6"/>
</dbReference>
<organism evidence="2 3">
    <name type="scientific">Kluyveromyces marxianus (strain DMKU3-1042 / BCC 29191 / NBRC 104275)</name>
    <name type="common">Yeast</name>
    <name type="synonym">Candida kefyr</name>
    <dbReference type="NCBI Taxonomy" id="1003335"/>
    <lineage>
        <taxon>Eukaryota</taxon>
        <taxon>Fungi</taxon>
        <taxon>Dikarya</taxon>
        <taxon>Ascomycota</taxon>
        <taxon>Saccharomycotina</taxon>
        <taxon>Saccharomycetes</taxon>
        <taxon>Saccharomycetales</taxon>
        <taxon>Saccharomycetaceae</taxon>
        <taxon>Kluyveromyces</taxon>
    </lineage>
</organism>
<name>W0TDB8_KLUMD</name>
<dbReference type="GO" id="GO:0000217">
    <property type="term" value="F:DNA secondary structure binding"/>
    <property type="evidence" value="ECO:0007669"/>
    <property type="project" value="InterPro"/>
</dbReference>
<sequence length="185" mass="21574">MRIVGHYNIQHIPRLVKVIVLDVTETENACNKVTQFSAKTTISRREADDIVDQLVVDFPDTKIFNFDLKHAAYPIWFYDKVFYQATAKESINYFISHRPSDITERIKFPLQNEAFLMSTSELPADSCLDSDLEVENPDYVEHYKKLLLRVLEYKRVDLDNDAEVGAILTKYKSIQDYLQNCRVSE</sequence>
<dbReference type="GO" id="GO:0010520">
    <property type="term" value="P:regulation of reciprocal meiotic recombination"/>
    <property type="evidence" value="ECO:0007669"/>
    <property type="project" value="InterPro"/>
</dbReference>
<dbReference type="RefSeq" id="XP_022677134.1">
    <property type="nucleotide sequence ID" value="XM_022820698.1"/>
</dbReference>
<dbReference type="GeneID" id="34717277"/>
<dbReference type="InterPro" id="IPR043637">
    <property type="entry name" value="Spo16_N"/>
</dbReference>
<dbReference type="AlphaFoldDB" id="W0TDB8"/>
<proteinExistence type="predicted"/>
<dbReference type="OrthoDB" id="4068197at2759"/>
<dbReference type="KEGG" id="kmx:KLMA_60049"/>
<accession>W0TDB8</accession>